<sequence length="41" mass="3973">MTHFGRLITALGRAGRAGRVAICPAVFAGGRGTGLGGSVCG</sequence>
<keyword evidence="2" id="KW-1185">Reference proteome</keyword>
<dbReference type="RefSeq" id="WP_307245627.1">
    <property type="nucleotide sequence ID" value="NZ_JAUSQZ010000001.1"/>
</dbReference>
<proteinExistence type="predicted"/>
<evidence type="ECO:0000313" key="2">
    <source>
        <dbReference type="Proteomes" id="UP001235712"/>
    </source>
</evidence>
<accession>A0ABT9P6Y2</accession>
<evidence type="ECO:0000313" key="1">
    <source>
        <dbReference type="EMBL" id="MDP9828441.1"/>
    </source>
</evidence>
<dbReference type="Proteomes" id="UP001235712">
    <property type="component" value="Unassembled WGS sequence"/>
</dbReference>
<name>A0ABT9P6Y2_9ACTN</name>
<dbReference type="EMBL" id="JAUSQZ010000001">
    <property type="protein sequence ID" value="MDP9828441.1"/>
    <property type="molecule type" value="Genomic_DNA"/>
</dbReference>
<gene>
    <name evidence="1" type="ORF">J2S57_004190</name>
</gene>
<comment type="caution">
    <text evidence="1">The sequence shown here is derived from an EMBL/GenBank/DDBJ whole genome shotgun (WGS) entry which is preliminary data.</text>
</comment>
<protein>
    <submittedName>
        <fullName evidence="1">Uncharacterized protein</fullName>
    </submittedName>
</protein>
<organism evidence="1 2">
    <name type="scientific">Kineosporia succinea</name>
    <dbReference type="NCBI Taxonomy" id="84632"/>
    <lineage>
        <taxon>Bacteria</taxon>
        <taxon>Bacillati</taxon>
        <taxon>Actinomycetota</taxon>
        <taxon>Actinomycetes</taxon>
        <taxon>Kineosporiales</taxon>
        <taxon>Kineosporiaceae</taxon>
        <taxon>Kineosporia</taxon>
    </lineage>
</organism>
<reference evidence="1 2" key="1">
    <citation type="submission" date="2023-07" db="EMBL/GenBank/DDBJ databases">
        <title>Sequencing the genomes of 1000 actinobacteria strains.</title>
        <authorList>
            <person name="Klenk H.-P."/>
        </authorList>
    </citation>
    <scope>NUCLEOTIDE SEQUENCE [LARGE SCALE GENOMIC DNA]</scope>
    <source>
        <strain evidence="1 2">DSM 44388</strain>
    </source>
</reference>